<dbReference type="InterPro" id="IPR022441">
    <property type="entry name" value="Para_beta_helix_rpt-2"/>
</dbReference>
<evidence type="ECO:0000313" key="6">
    <source>
        <dbReference type="Proteomes" id="UP000030661"/>
    </source>
</evidence>
<dbReference type="EMBL" id="DF820464">
    <property type="protein sequence ID" value="GAK55778.1"/>
    <property type="molecule type" value="Genomic_DNA"/>
</dbReference>
<evidence type="ECO:0000256" key="3">
    <source>
        <dbReference type="ARBA" id="ARBA00022786"/>
    </source>
</evidence>
<evidence type="ECO:0000256" key="2">
    <source>
        <dbReference type="ARBA" id="ARBA00022737"/>
    </source>
</evidence>
<keyword evidence="3" id="KW-0833">Ubl conjugation pathway</keyword>
<dbReference type="AlphaFoldDB" id="A0A081BTX3"/>
<dbReference type="InterPro" id="IPR006626">
    <property type="entry name" value="PbH1"/>
</dbReference>
<dbReference type="InterPro" id="IPR012334">
    <property type="entry name" value="Pectin_lyas_fold"/>
</dbReference>
<dbReference type="InterPro" id="IPR011050">
    <property type="entry name" value="Pectin_lyase_fold/virulence"/>
</dbReference>
<gene>
    <name evidence="5" type="ORF">U27_02737</name>
</gene>
<dbReference type="PROSITE" id="PS51257">
    <property type="entry name" value="PROKAR_LIPOPROTEIN"/>
    <property type="match status" value="1"/>
</dbReference>
<dbReference type="Proteomes" id="UP000030661">
    <property type="component" value="Unassembled WGS sequence"/>
</dbReference>
<dbReference type="STRING" id="1499967.U27_02737"/>
<dbReference type="PANTHER" id="PTHR22990:SF15">
    <property type="entry name" value="F-BOX ONLY PROTEIN 10"/>
    <property type="match status" value="1"/>
</dbReference>
<dbReference type="NCBIfam" id="TIGR03804">
    <property type="entry name" value="para_beta_helix"/>
    <property type="match status" value="1"/>
</dbReference>
<evidence type="ECO:0000313" key="5">
    <source>
        <dbReference type="EMBL" id="GAK55778.1"/>
    </source>
</evidence>
<dbReference type="HOGENOM" id="CLU_1029202_0_0_0"/>
<dbReference type="Gene3D" id="2.160.20.10">
    <property type="entry name" value="Single-stranded right-handed beta-helix, Pectin lyase-like"/>
    <property type="match status" value="1"/>
</dbReference>
<dbReference type="SMART" id="SM00710">
    <property type="entry name" value="PbH1"/>
    <property type="match status" value="3"/>
</dbReference>
<comment type="pathway">
    <text evidence="1">Protein modification; protein ubiquitination.</text>
</comment>
<proteinExistence type="predicted"/>
<protein>
    <submittedName>
        <fullName evidence="5">Ig family protein</fullName>
    </submittedName>
</protein>
<dbReference type="Pfam" id="PF13229">
    <property type="entry name" value="Beta_helix"/>
    <property type="match status" value="1"/>
</dbReference>
<organism evidence="5">
    <name type="scientific">Vecturithrix granuli</name>
    <dbReference type="NCBI Taxonomy" id="1499967"/>
    <lineage>
        <taxon>Bacteria</taxon>
        <taxon>Candidatus Moduliflexota</taxon>
        <taxon>Candidatus Vecturitrichia</taxon>
        <taxon>Candidatus Vecturitrichales</taxon>
        <taxon>Candidatus Vecturitrichaceae</taxon>
        <taxon>Candidatus Vecturithrix</taxon>
    </lineage>
</organism>
<dbReference type="InterPro" id="IPR051550">
    <property type="entry name" value="SCF-Subunits/Alg-Epimerases"/>
</dbReference>
<keyword evidence="2" id="KW-0677">Repeat</keyword>
<name>A0A081BTX3_VECG1</name>
<evidence type="ECO:0000256" key="1">
    <source>
        <dbReference type="ARBA" id="ARBA00004906"/>
    </source>
</evidence>
<sequence>MRWFTCIFCIAILVFSGCDSDSNLDSSPSSITTVSPTKTLEVPAMYMTIQQAIKAAGSGDFVRVAAGVYVENLQIKGKDISLRGAGIGQTILIGTLNISETSETSVEGFTIKGGGIHARKSSVRISGNEILENPGVGLWIENCPNVVISGNTVKNNATEGIVFDDSSGVIGSSVVTQNLADGIVLNNSSPTLLDNEVTLNGRDGISIRGFTAYAAPFLLENLARDNGGASNYDIICFGGNTNPTGLGNRFDRCINCAECQAFAAPVTYRD</sequence>
<evidence type="ECO:0000259" key="4">
    <source>
        <dbReference type="Pfam" id="PF13229"/>
    </source>
</evidence>
<dbReference type="PANTHER" id="PTHR22990">
    <property type="entry name" value="F-BOX ONLY PROTEIN"/>
    <property type="match status" value="1"/>
</dbReference>
<reference evidence="5" key="1">
    <citation type="journal article" date="2015" name="PeerJ">
        <title>First genomic representation of candidate bacterial phylum KSB3 points to enhanced environmental sensing as a trigger of wastewater bulking.</title>
        <authorList>
            <person name="Sekiguchi Y."/>
            <person name="Ohashi A."/>
            <person name="Parks D.H."/>
            <person name="Yamauchi T."/>
            <person name="Tyson G.W."/>
            <person name="Hugenholtz P."/>
        </authorList>
    </citation>
    <scope>NUCLEOTIDE SEQUENCE [LARGE SCALE GENOMIC DNA]</scope>
</reference>
<accession>A0A081BTX3</accession>
<feature type="domain" description="Right handed beta helix" evidence="4">
    <location>
        <begin position="92"/>
        <end position="178"/>
    </location>
</feature>
<dbReference type="InterPro" id="IPR039448">
    <property type="entry name" value="Beta_helix"/>
</dbReference>
<keyword evidence="6" id="KW-1185">Reference proteome</keyword>
<dbReference type="SUPFAM" id="SSF51126">
    <property type="entry name" value="Pectin lyase-like"/>
    <property type="match status" value="1"/>
</dbReference>